<dbReference type="GO" id="GO:0016887">
    <property type="term" value="F:ATP hydrolysis activity"/>
    <property type="evidence" value="ECO:0007669"/>
    <property type="project" value="InterPro"/>
</dbReference>
<dbReference type="AlphaFoldDB" id="A0A507AT98"/>
<dbReference type="PROSITE" id="PS50893">
    <property type="entry name" value="ABC_TRANSPORTER_2"/>
    <property type="match status" value="1"/>
</dbReference>
<dbReference type="Proteomes" id="UP000319257">
    <property type="component" value="Unassembled WGS sequence"/>
</dbReference>
<evidence type="ECO:0000256" key="5">
    <source>
        <dbReference type="ARBA" id="ARBA00022741"/>
    </source>
</evidence>
<organism evidence="11 12">
    <name type="scientific">Thyridium curvatum</name>
    <dbReference type="NCBI Taxonomy" id="1093900"/>
    <lineage>
        <taxon>Eukaryota</taxon>
        <taxon>Fungi</taxon>
        <taxon>Dikarya</taxon>
        <taxon>Ascomycota</taxon>
        <taxon>Pezizomycotina</taxon>
        <taxon>Sordariomycetes</taxon>
        <taxon>Sordariomycetidae</taxon>
        <taxon>Thyridiales</taxon>
        <taxon>Thyridiaceae</taxon>
        <taxon>Thyridium</taxon>
    </lineage>
</organism>
<protein>
    <recommendedName>
        <fullName evidence="10">ABC transporter domain-containing protein</fullName>
    </recommendedName>
</protein>
<keyword evidence="7 9" id="KW-1133">Transmembrane helix</keyword>
<dbReference type="Pfam" id="PF19055">
    <property type="entry name" value="ABC2_membrane_7"/>
    <property type="match status" value="1"/>
</dbReference>
<evidence type="ECO:0000256" key="4">
    <source>
        <dbReference type="ARBA" id="ARBA00022692"/>
    </source>
</evidence>
<dbReference type="FunFam" id="3.40.50.300:FF:001305">
    <property type="entry name" value="ABCG transporter ABC superfamily"/>
    <property type="match status" value="1"/>
</dbReference>
<sequence>MDSSTDNDIEMAPVPTAHLANDIVTDFAWRQMQVTVKDRQSGKPKNILSDVAGLVEAGDMLAIMGPSGSGKTTLLNALAHRVAAAGAHTTGQILTNGQKSNMTMIRDLSAYVEQDDALIGSITVKETMMFAARLSLPSNVTRKEAMRRVDDLISSFGLQEQAHTVVGTPIKKGLSGGQKKRLGVASRLVTNPKILFLDEPTSGLDSALSAEVIRYIKDIAKRNKLVVISSIHQPSTTTYQLFDKLALLSMGETCYFGPVNDAPDYFHRIGYHMPAATNPAEFFLDLINIDLDKNGEVRERTRDVIEQWKKSPERAALDAEIEKAVTTPSKTDLSKLKLPKPSPWMVPVTLLHRSWIKAYRDVVAYEIRIVMYLGLAILMGTVFLRLKSSQEYIQPFINAIFFGGAFMSFMAVAYVPAFLEDLQTFHMERANGLVGPLAFNVSNFLIGLPFLFLITVIFSVVEYWLTGFRANGSAFMMYLLWLFLDLLAAESLVVLVTSIFPIFVVALAITAFANGLWMVVDGFLVPMNILNAFWKYVFHYIDYQAYVFQGMMVNELKDRDYTCPQTPGGGYQCMYAGPLNSEGKMRGVDILKQFNIETGLEGTWVGIMIGIIFGYRLLAYLALRLKK</sequence>
<evidence type="ECO:0000256" key="9">
    <source>
        <dbReference type="SAM" id="Phobius"/>
    </source>
</evidence>
<gene>
    <name evidence="11" type="ORF">E0L32_009053</name>
</gene>
<dbReference type="CDD" id="cd03213">
    <property type="entry name" value="ABCG_EPDR"/>
    <property type="match status" value="1"/>
</dbReference>
<feature type="transmembrane region" description="Helical" evidence="9">
    <location>
        <begin position="437"/>
        <end position="465"/>
    </location>
</feature>
<dbReference type="GO" id="GO:0005524">
    <property type="term" value="F:ATP binding"/>
    <property type="evidence" value="ECO:0007669"/>
    <property type="project" value="UniProtKB-KW"/>
</dbReference>
<evidence type="ECO:0000313" key="11">
    <source>
        <dbReference type="EMBL" id="TPX09714.1"/>
    </source>
</evidence>
<feature type="transmembrane region" description="Helical" evidence="9">
    <location>
        <begin position="604"/>
        <end position="623"/>
    </location>
</feature>
<evidence type="ECO:0000256" key="6">
    <source>
        <dbReference type="ARBA" id="ARBA00022840"/>
    </source>
</evidence>
<feature type="transmembrane region" description="Helical" evidence="9">
    <location>
        <begin position="502"/>
        <end position="520"/>
    </location>
</feature>
<keyword evidence="8 9" id="KW-0472">Membrane</keyword>
<proteinExistence type="inferred from homology"/>
<dbReference type="InterPro" id="IPR003593">
    <property type="entry name" value="AAA+_ATPase"/>
</dbReference>
<feature type="transmembrane region" description="Helical" evidence="9">
    <location>
        <begin position="477"/>
        <end position="496"/>
    </location>
</feature>
<accession>A0A507AT98</accession>
<comment type="caution">
    <text evidence="11">The sequence shown here is derived from an EMBL/GenBank/DDBJ whole genome shotgun (WGS) entry which is preliminary data.</text>
</comment>
<dbReference type="PANTHER" id="PTHR48042:SF11">
    <property type="entry name" value="ABC TRANSPORTER G FAMILY MEMBER 11"/>
    <property type="match status" value="1"/>
</dbReference>
<dbReference type="Pfam" id="PF00005">
    <property type="entry name" value="ABC_tran"/>
    <property type="match status" value="1"/>
</dbReference>
<dbReference type="GO" id="GO:0140359">
    <property type="term" value="F:ABC-type transporter activity"/>
    <property type="evidence" value="ECO:0007669"/>
    <property type="project" value="InterPro"/>
</dbReference>
<dbReference type="SUPFAM" id="SSF52540">
    <property type="entry name" value="P-loop containing nucleoside triphosphate hydrolases"/>
    <property type="match status" value="1"/>
</dbReference>
<keyword evidence="6" id="KW-0067">ATP-binding</keyword>
<dbReference type="EMBL" id="SKBQ01000063">
    <property type="protein sequence ID" value="TPX09714.1"/>
    <property type="molecule type" value="Genomic_DNA"/>
</dbReference>
<evidence type="ECO:0000256" key="7">
    <source>
        <dbReference type="ARBA" id="ARBA00022989"/>
    </source>
</evidence>
<evidence type="ECO:0000256" key="2">
    <source>
        <dbReference type="ARBA" id="ARBA00005814"/>
    </source>
</evidence>
<dbReference type="SMART" id="SM00382">
    <property type="entry name" value="AAA"/>
    <property type="match status" value="1"/>
</dbReference>
<dbReference type="InParanoid" id="A0A507AT98"/>
<evidence type="ECO:0000256" key="3">
    <source>
        <dbReference type="ARBA" id="ARBA00022448"/>
    </source>
</evidence>
<dbReference type="Gene3D" id="3.40.50.300">
    <property type="entry name" value="P-loop containing nucleotide triphosphate hydrolases"/>
    <property type="match status" value="1"/>
</dbReference>
<comment type="similarity">
    <text evidence="2">Belongs to the ABC transporter superfamily. ABCG family. Eye pigment precursor importer (TC 3.A.1.204) subfamily.</text>
</comment>
<dbReference type="Pfam" id="PF01061">
    <property type="entry name" value="ABC2_membrane"/>
    <property type="match status" value="1"/>
</dbReference>
<dbReference type="RefSeq" id="XP_030991425.1">
    <property type="nucleotide sequence ID" value="XM_031143976.1"/>
</dbReference>
<dbReference type="OrthoDB" id="66620at2759"/>
<feature type="transmembrane region" description="Helical" evidence="9">
    <location>
        <begin position="396"/>
        <end position="417"/>
    </location>
</feature>
<dbReference type="GO" id="GO:0016020">
    <property type="term" value="C:membrane"/>
    <property type="evidence" value="ECO:0007669"/>
    <property type="project" value="UniProtKB-SubCell"/>
</dbReference>
<evidence type="ECO:0000256" key="1">
    <source>
        <dbReference type="ARBA" id="ARBA00004141"/>
    </source>
</evidence>
<name>A0A507AT98_9PEZI</name>
<reference evidence="11 12" key="1">
    <citation type="submission" date="2019-06" db="EMBL/GenBank/DDBJ databases">
        <title>Draft genome sequence of the filamentous fungus Phialemoniopsis curvata isolated from diesel fuel.</title>
        <authorList>
            <person name="Varaljay V.A."/>
            <person name="Lyon W.J."/>
            <person name="Crouch A.L."/>
            <person name="Drake C.E."/>
            <person name="Hollomon J.M."/>
            <person name="Nadeau L.J."/>
            <person name="Nunn H.S."/>
            <person name="Stevenson B.S."/>
            <person name="Bojanowski C.L."/>
            <person name="Crookes-Goodson W.J."/>
        </authorList>
    </citation>
    <scope>NUCLEOTIDE SEQUENCE [LARGE SCALE GENOMIC DNA]</scope>
    <source>
        <strain evidence="11 12">D216</strain>
    </source>
</reference>
<dbReference type="InterPro" id="IPR043926">
    <property type="entry name" value="ABCG_dom"/>
</dbReference>
<dbReference type="InterPro" id="IPR003439">
    <property type="entry name" value="ABC_transporter-like_ATP-bd"/>
</dbReference>
<dbReference type="STRING" id="1093900.A0A507AT98"/>
<keyword evidence="4 9" id="KW-0812">Transmembrane</keyword>
<dbReference type="InterPro" id="IPR027417">
    <property type="entry name" value="P-loop_NTPase"/>
</dbReference>
<evidence type="ECO:0000256" key="8">
    <source>
        <dbReference type="ARBA" id="ARBA00023136"/>
    </source>
</evidence>
<evidence type="ECO:0000259" key="10">
    <source>
        <dbReference type="PROSITE" id="PS50893"/>
    </source>
</evidence>
<feature type="transmembrane region" description="Helical" evidence="9">
    <location>
        <begin position="362"/>
        <end position="384"/>
    </location>
</feature>
<keyword evidence="5" id="KW-0547">Nucleotide-binding</keyword>
<dbReference type="InterPro" id="IPR052215">
    <property type="entry name" value="Plant_ABCG"/>
</dbReference>
<feature type="domain" description="ABC transporter" evidence="10">
    <location>
        <begin position="29"/>
        <end position="275"/>
    </location>
</feature>
<keyword evidence="3" id="KW-0813">Transport</keyword>
<dbReference type="GeneID" id="41976500"/>
<dbReference type="PANTHER" id="PTHR48042">
    <property type="entry name" value="ABC TRANSPORTER G FAMILY MEMBER 11"/>
    <property type="match status" value="1"/>
</dbReference>
<evidence type="ECO:0000313" key="12">
    <source>
        <dbReference type="Proteomes" id="UP000319257"/>
    </source>
</evidence>
<dbReference type="InterPro" id="IPR013525">
    <property type="entry name" value="ABC2_TM"/>
</dbReference>
<keyword evidence="12" id="KW-1185">Reference proteome</keyword>
<comment type="subcellular location">
    <subcellularLocation>
        <location evidence="1">Membrane</location>
        <topology evidence="1">Multi-pass membrane protein</topology>
    </subcellularLocation>
</comment>